<evidence type="ECO:0000313" key="5">
    <source>
        <dbReference type="Proteomes" id="UP001595579"/>
    </source>
</evidence>
<dbReference type="GO" id="GO:0032259">
    <property type="term" value="P:methylation"/>
    <property type="evidence" value="ECO:0007669"/>
    <property type="project" value="UniProtKB-KW"/>
</dbReference>
<evidence type="ECO:0000256" key="2">
    <source>
        <dbReference type="ARBA" id="ARBA00022679"/>
    </source>
</evidence>
<evidence type="ECO:0000259" key="3">
    <source>
        <dbReference type="Pfam" id="PF13649"/>
    </source>
</evidence>
<dbReference type="EMBL" id="JBHRUG010000048">
    <property type="protein sequence ID" value="MFC3285930.1"/>
    <property type="molecule type" value="Genomic_DNA"/>
</dbReference>
<evidence type="ECO:0000313" key="4">
    <source>
        <dbReference type="EMBL" id="MFC3285930.1"/>
    </source>
</evidence>
<proteinExistence type="predicted"/>
<dbReference type="CDD" id="cd02440">
    <property type="entry name" value="AdoMet_MTases"/>
    <property type="match status" value="1"/>
</dbReference>
<dbReference type="InterPro" id="IPR029063">
    <property type="entry name" value="SAM-dependent_MTases_sf"/>
</dbReference>
<evidence type="ECO:0000256" key="1">
    <source>
        <dbReference type="ARBA" id="ARBA00022603"/>
    </source>
</evidence>
<dbReference type="RefSeq" id="WP_386776700.1">
    <property type="nucleotide sequence ID" value="NZ_JBHRUG010000048.1"/>
</dbReference>
<dbReference type="PANTHER" id="PTHR43861">
    <property type="entry name" value="TRANS-ACONITATE 2-METHYLTRANSFERASE-RELATED"/>
    <property type="match status" value="1"/>
</dbReference>
<protein>
    <submittedName>
        <fullName evidence="4">Class I SAM-dependent methyltransferase</fullName>
        <ecNumber evidence="4">2.1.1.-</ecNumber>
    </submittedName>
</protein>
<dbReference type="EC" id="2.1.1.-" evidence="4"/>
<feature type="domain" description="Methyltransferase" evidence="3">
    <location>
        <begin position="56"/>
        <end position="153"/>
    </location>
</feature>
<keyword evidence="1 4" id="KW-0489">Methyltransferase</keyword>
<accession>A0ABV7LUE3</accession>
<keyword evidence="2 4" id="KW-0808">Transferase</keyword>
<gene>
    <name evidence="4" type="ORF">ACFOEV_20215</name>
</gene>
<dbReference type="Pfam" id="PF13649">
    <property type="entry name" value="Methyltransf_25"/>
    <property type="match status" value="1"/>
</dbReference>
<dbReference type="PANTHER" id="PTHR43861:SF1">
    <property type="entry name" value="TRANS-ACONITATE 2-METHYLTRANSFERASE"/>
    <property type="match status" value="1"/>
</dbReference>
<dbReference type="SUPFAM" id="SSF53335">
    <property type="entry name" value="S-adenosyl-L-methionine-dependent methyltransferases"/>
    <property type="match status" value="1"/>
</dbReference>
<reference evidence="5" key="1">
    <citation type="journal article" date="2019" name="Int. J. Syst. Evol. Microbiol.">
        <title>The Global Catalogue of Microorganisms (GCM) 10K type strain sequencing project: providing services to taxonomists for standard genome sequencing and annotation.</title>
        <authorList>
            <consortium name="The Broad Institute Genomics Platform"/>
            <consortium name="The Broad Institute Genome Sequencing Center for Infectious Disease"/>
            <person name="Wu L."/>
            <person name="Ma J."/>
        </authorList>
    </citation>
    <scope>NUCLEOTIDE SEQUENCE [LARGE SCALE GENOMIC DNA]</scope>
    <source>
        <strain evidence="5">CECT 7698</strain>
    </source>
</reference>
<dbReference type="InterPro" id="IPR041698">
    <property type="entry name" value="Methyltransf_25"/>
</dbReference>
<name>A0ABV7LUE3_9GAMM</name>
<comment type="caution">
    <text evidence="4">The sequence shown here is derived from an EMBL/GenBank/DDBJ whole genome shotgun (WGS) entry which is preliminary data.</text>
</comment>
<keyword evidence="5" id="KW-1185">Reference proteome</keyword>
<dbReference type="GO" id="GO:0008168">
    <property type="term" value="F:methyltransferase activity"/>
    <property type="evidence" value="ECO:0007669"/>
    <property type="project" value="UniProtKB-KW"/>
</dbReference>
<sequence>MTTPAFDPVKFKSTTRQQWDAAAEAWDRWSPLLSRWLGPATELMLDMTGVKQGSRVLDVAAGAGEQTLAAARRVGPSGYLLATDISPGILDYAARNAKLAGLGNVETAVVDGEALGEINAEPFDAVISRVGLIYFPDQHAALTGMKQHLRPGGRVGAITYAAADKNGFFSGPVGIIRRRAALPAPLPGQPGPFSLGDPDVLAKRLAEAGFTKVEIEIVEAPVRLRSAEECLQFEQESFGALHQMLAGLSASEQDEAWAEIEELLETYEQNGQFNGPCQMLVAAATKAG</sequence>
<dbReference type="Gene3D" id="3.40.50.150">
    <property type="entry name" value="Vaccinia Virus protein VP39"/>
    <property type="match status" value="1"/>
</dbReference>
<organism evidence="4 5">
    <name type="scientific">Litchfieldella rifensis</name>
    <dbReference type="NCBI Taxonomy" id="762643"/>
    <lineage>
        <taxon>Bacteria</taxon>
        <taxon>Pseudomonadati</taxon>
        <taxon>Pseudomonadota</taxon>
        <taxon>Gammaproteobacteria</taxon>
        <taxon>Oceanospirillales</taxon>
        <taxon>Halomonadaceae</taxon>
        <taxon>Litchfieldella</taxon>
    </lineage>
</organism>
<dbReference type="Proteomes" id="UP001595579">
    <property type="component" value="Unassembled WGS sequence"/>
</dbReference>